<evidence type="ECO:0000313" key="3">
    <source>
        <dbReference type="EMBL" id="QIQ18170.1"/>
    </source>
</evidence>
<evidence type="ECO:0000313" key="1">
    <source>
        <dbReference type="EMBL" id="QIQ17309.1"/>
    </source>
</evidence>
<geneLocation type="plasmid" evidence="3">
    <name>pNDM-TD33</name>
</geneLocation>
<geneLocation type="plasmid" evidence="2">
    <name>pNDM33-1</name>
</geneLocation>
<protein>
    <submittedName>
        <fullName evidence="2">Uncharacterized protein</fullName>
    </submittedName>
</protein>
<keyword evidence="2" id="KW-0614">Plasmid</keyword>
<dbReference type="EMBL" id="MN915013">
    <property type="protein sequence ID" value="QIQ18170.1"/>
    <property type="molecule type" value="Genomic_DNA"/>
</dbReference>
<accession>A0A6G9I379</accession>
<reference evidence="2" key="1">
    <citation type="submission" date="2020-01" db="EMBL/GenBank/DDBJ databases">
        <title>Evolution and transmission of blaNDM-harboring conjugative plasmids in Escherichia coli.</title>
        <authorList>
            <person name="Zhu J."/>
            <person name="Zheng X."/>
            <person name="Jiang H."/>
        </authorList>
    </citation>
    <scope>NUCLEOTIDE SEQUENCE</scope>
    <source>
        <strain evidence="2">GD-33</strain>
        <strain evidence="3">TD-33</strain>
        <strain evidence="1">TJ-33</strain>
        <plasmid evidence="3">pNDM-TD33</plasmid>
        <plasmid evidence="1">pNDM-TJ33</plasmid>
        <plasmid evidence="2">pNDM33-1</plasmid>
    </source>
</reference>
<proteinExistence type="predicted"/>
<name>A0A6G9I379_ECOLX</name>
<evidence type="ECO:0000313" key="2">
    <source>
        <dbReference type="EMBL" id="QIQ17784.1"/>
    </source>
</evidence>
<dbReference type="EMBL" id="MN915010">
    <property type="protein sequence ID" value="QIQ17309.1"/>
    <property type="molecule type" value="Genomic_DNA"/>
</dbReference>
<geneLocation type="plasmid" evidence="1">
    <name>pNDM-TJ33</name>
</geneLocation>
<sequence length="44" mass="4865">MALSQILQVNSMLTMGREVAAPDIAERADDFEYHCRKAEAPVEG</sequence>
<dbReference type="AlphaFoldDB" id="A0A6G9I379"/>
<organism evidence="2">
    <name type="scientific">Escherichia coli</name>
    <dbReference type="NCBI Taxonomy" id="562"/>
    <lineage>
        <taxon>Bacteria</taxon>
        <taxon>Pseudomonadati</taxon>
        <taxon>Pseudomonadota</taxon>
        <taxon>Gammaproteobacteria</taxon>
        <taxon>Enterobacterales</taxon>
        <taxon>Enterobacteriaceae</taxon>
        <taxon>Escherichia</taxon>
    </lineage>
</organism>
<dbReference type="EMBL" id="MN915011">
    <property type="protein sequence ID" value="QIQ17784.1"/>
    <property type="molecule type" value="Genomic_DNA"/>
</dbReference>